<dbReference type="InterPro" id="IPR036770">
    <property type="entry name" value="Ankyrin_rpt-contain_sf"/>
</dbReference>
<dbReference type="PANTHER" id="PTHR24186:SF46">
    <property type="entry name" value="PROTEIN ACCELERATED CELL DEATH 6-LIKE"/>
    <property type="match status" value="1"/>
</dbReference>
<evidence type="ECO:0000313" key="4">
    <source>
        <dbReference type="EMBL" id="SPQ99043.1"/>
    </source>
</evidence>
<geneLocation type="mitochondrion" evidence="4"/>
<dbReference type="EMBL" id="OVEO01000011">
    <property type="protein sequence ID" value="SPQ99043.1"/>
    <property type="molecule type" value="Genomic_DNA"/>
</dbReference>
<feature type="region of interest" description="Disordered" evidence="3">
    <location>
        <begin position="908"/>
        <end position="944"/>
    </location>
</feature>
<keyword evidence="2" id="KW-0040">ANK repeat</keyword>
<name>A0A3P3YFU9_PLABS</name>
<accession>A0A3P3YFU9</accession>
<evidence type="ECO:0000256" key="3">
    <source>
        <dbReference type="SAM" id="MobiDB-lite"/>
    </source>
</evidence>
<evidence type="ECO:0000313" key="5">
    <source>
        <dbReference type="Proteomes" id="UP000290189"/>
    </source>
</evidence>
<evidence type="ECO:0000256" key="1">
    <source>
        <dbReference type="ARBA" id="ARBA00022737"/>
    </source>
</evidence>
<evidence type="ECO:0000256" key="2">
    <source>
        <dbReference type="ARBA" id="ARBA00023043"/>
    </source>
</evidence>
<dbReference type="GO" id="GO:0005886">
    <property type="term" value="C:plasma membrane"/>
    <property type="evidence" value="ECO:0007669"/>
    <property type="project" value="TreeGrafter"/>
</dbReference>
<dbReference type="AlphaFoldDB" id="A0A3P3YFU9"/>
<dbReference type="Gene3D" id="1.25.40.20">
    <property type="entry name" value="Ankyrin repeat-containing domain"/>
    <property type="match status" value="1"/>
</dbReference>
<keyword evidence="1" id="KW-0677">Repeat</keyword>
<gene>
    <name evidence="4" type="ORF">PLBR_LOCUS6258</name>
</gene>
<dbReference type="SUPFAM" id="SSF48403">
    <property type="entry name" value="Ankyrin repeat"/>
    <property type="match status" value="1"/>
</dbReference>
<keyword evidence="4" id="KW-0496">Mitochondrion</keyword>
<feature type="compositionally biased region" description="Polar residues" evidence="3">
    <location>
        <begin position="909"/>
        <end position="919"/>
    </location>
</feature>
<sequence length="944" mass="105943">MSALVMNALTLLSTERPSLPYPLWVQFSSCRIKLIPTQDECSLDPLCSLVATAARCGRHRWRSSGIAILYNLIACAMASGTGRWAWSALIINVLALLSTSSAQVLQGLPADVEGAICRQYLPERDLVSVSAVSRSWRDAFRASVFQIMLPKLPKFDTDDQASSLVGVLNGMRDEDLHSLRAALDALKLCPKIDVLATILRALGEGCIRVKTCKAAIQTLYRRVAIQPIFLVAAFFRAQSRKMGTHARVQCLGRSVVAQIPLDDPIRQRLPRLENVKDLLADPLYAEAREVTWEMWVLADDAKKESLILHGIDYSMLMRALPAMEIVRLYRQFGLVPDEEEMRLIPWSTRLDIAVQLIQLDDDVPPTIPLRFMNFRDLVQFRCGAALTFAQRFHHLTTAPRLPDDIVNTVLRCCPDDVTKQLLPLIVTNHLLPHNMMISSRFFAISDHFELFTRLRNVFFPGTPLLNAIIDYVGASISVLRNLNRLRRLLMTRLPLQARFQSLVVMLRLFEYVVSSSNPVTFPWESDSLGRTSLHALAEVMISTGWSISYNTIFQRILEVSVNLRGSRAAAKFLCQKDHQARTFLDIAVRSSNDFVKLFAAHHTPIPDREFKVLFTWLTLPSAVNRLGQTVLHHTLFYLYCLPRMPREFVLSRPELLDTRDNDGQSVLHVAVSSSCHEAVEWFVGARPNLTLAVDGSGRSVLHDIGSNCGSQQFLSALLCVPISSNDALRLVTLRDHNGRTALDVALSKGEAGRHHQEILFDLHHRLAEIHKDVLFLYLLQTPEGQMHRNSANGKTAVHQAYDIIRRNDFGIGPLIDYMILNPCNWASNLDLAGNTILHAVYQHEPAHSDVQFVTDAMEQMMSPKEWRDVLAVTNAAGRRPYDVLRSRIVHLPASRELQFLLDAWRDSQGEQNGTASGASSRAPPVGPTREGQVHSRPVGCPLPK</sequence>
<dbReference type="Proteomes" id="UP000290189">
    <property type="component" value="Unassembled WGS sequence"/>
</dbReference>
<proteinExistence type="predicted"/>
<reference evidence="4 5" key="1">
    <citation type="submission" date="2018-03" db="EMBL/GenBank/DDBJ databases">
        <authorList>
            <person name="Fogelqvist J."/>
        </authorList>
    </citation>
    <scope>NUCLEOTIDE SEQUENCE [LARGE SCALE GENOMIC DNA]</scope>
</reference>
<organism evidence="4 5">
    <name type="scientific">Plasmodiophora brassicae</name>
    <name type="common">Clubroot disease agent</name>
    <dbReference type="NCBI Taxonomy" id="37360"/>
    <lineage>
        <taxon>Eukaryota</taxon>
        <taxon>Sar</taxon>
        <taxon>Rhizaria</taxon>
        <taxon>Endomyxa</taxon>
        <taxon>Phytomyxea</taxon>
        <taxon>Plasmodiophorida</taxon>
        <taxon>Plasmodiophoridae</taxon>
        <taxon>Plasmodiophora</taxon>
    </lineage>
</organism>
<dbReference type="PANTHER" id="PTHR24186">
    <property type="entry name" value="PROTEIN PHOSPHATASE 1 REGULATORY SUBUNIT"/>
    <property type="match status" value="1"/>
</dbReference>
<protein>
    <submittedName>
        <fullName evidence="4">Uncharacterized protein</fullName>
    </submittedName>
</protein>